<organism evidence="1 2">
    <name type="scientific">Rangifer tarandus platyrhynchus</name>
    <name type="common">Svalbard reindeer</name>
    <dbReference type="NCBI Taxonomy" id="3082113"/>
    <lineage>
        <taxon>Eukaryota</taxon>
        <taxon>Metazoa</taxon>
        <taxon>Chordata</taxon>
        <taxon>Craniata</taxon>
        <taxon>Vertebrata</taxon>
        <taxon>Euteleostomi</taxon>
        <taxon>Mammalia</taxon>
        <taxon>Eutheria</taxon>
        <taxon>Laurasiatheria</taxon>
        <taxon>Artiodactyla</taxon>
        <taxon>Ruminantia</taxon>
        <taxon>Pecora</taxon>
        <taxon>Cervidae</taxon>
        <taxon>Odocoileinae</taxon>
        <taxon>Rangifer</taxon>
    </lineage>
</organism>
<feature type="non-terminal residue" evidence="1">
    <location>
        <position position="73"/>
    </location>
</feature>
<dbReference type="Proteomes" id="UP001162501">
    <property type="component" value="Chromosome 7"/>
</dbReference>
<gene>
    <name evidence="1" type="ORF">MRATA1EN22A_LOCUS26144</name>
</gene>
<reference evidence="1" key="1">
    <citation type="submission" date="2023-05" db="EMBL/GenBank/DDBJ databases">
        <authorList>
            <consortium name="ELIXIR-Norway"/>
        </authorList>
    </citation>
    <scope>NUCLEOTIDE SEQUENCE</scope>
</reference>
<evidence type="ECO:0000313" key="2">
    <source>
        <dbReference type="Proteomes" id="UP001162501"/>
    </source>
</evidence>
<evidence type="ECO:0000313" key="1">
    <source>
        <dbReference type="EMBL" id="CAN0550669.1"/>
    </source>
</evidence>
<accession>A0AC60A2M0</accession>
<name>A0AC60A2M0_RANTA</name>
<feature type="non-terminal residue" evidence="1">
    <location>
        <position position="1"/>
    </location>
</feature>
<reference evidence="1" key="2">
    <citation type="submission" date="2025-03" db="EMBL/GenBank/DDBJ databases">
        <authorList>
            <consortium name="ELIXIR-Norway"/>
            <consortium name="Elixir Norway"/>
        </authorList>
    </citation>
    <scope>NUCLEOTIDE SEQUENCE</scope>
</reference>
<protein>
    <submittedName>
        <fullName evidence="1">Uncharacterized protein</fullName>
    </submittedName>
</protein>
<dbReference type="EMBL" id="OX596091">
    <property type="protein sequence ID" value="CAN0550669.1"/>
    <property type="molecule type" value="Genomic_DNA"/>
</dbReference>
<sequence length="73" mass="8288">SSRTDKTTPHTKIPITKLKDTNQSFQDKEDWSIEMRTKGEVKGGGTERTENETETERLPFPPIHCGGVFRSQP</sequence>
<proteinExistence type="predicted"/>